<dbReference type="Proteomes" id="UP000318437">
    <property type="component" value="Unassembled WGS sequence"/>
</dbReference>
<name>A0A5C6CUU3_9BACT</name>
<sequence>MPFHFVALSTFVRVFLAAHDFMTYASHRGTLDIYPIEVSKRIVTLREIGQL</sequence>
<gene>
    <name evidence="1" type="ORF">Pla144_16280</name>
</gene>
<dbReference type="AlphaFoldDB" id="A0A5C6CUU3"/>
<keyword evidence="2" id="KW-1185">Reference proteome</keyword>
<proteinExistence type="predicted"/>
<organism evidence="1 2">
    <name type="scientific">Bythopirellula polymerisocia</name>
    <dbReference type="NCBI Taxonomy" id="2528003"/>
    <lineage>
        <taxon>Bacteria</taxon>
        <taxon>Pseudomonadati</taxon>
        <taxon>Planctomycetota</taxon>
        <taxon>Planctomycetia</taxon>
        <taxon>Pirellulales</taxon>
        <taxon>Lacipirellulaceae</taxon>
        <taxon>Bythopirellula</taxon>
    </lineage>
</organism>
<protein>
    <submittedName>
        <fullName evidence="1">Uncharacterized protein</fullName>
    </submittedName>
</protein>
<dbReference type="EMBL" id="SJPS01000002">
    <property type="protein sequence ID" value="TWU28340.1"/>
    <property type="molecule type" value="Genomic_DNA"/>
</dbReference>
<comment type="caution">
    <text evidence="1">The sequence shown here is derived from an EMBL/GenBank/DDBJ whole genome shotgun (WGS) entry which is preliminary data.</text>
</comment>
<evidence type="ECO:0000313" key="1">
    <source>
        <dbReference type="EMBL" id="TWU28340.1"/>
    </source>
</evidence>
<accession>A0A5C6CUU3</accession>
<reference evidence="1 2" key="1">
    <citation type="submission" date="2019-02" db="EMBL/GenBank/DDBJ databases">
        <title>Deep-cultivation of Planctomycetes and their phenomic and genomic characterization uncovers novel biology.</title>
        <authorList>
            <person name="Wiegand S."/>
            <person name="Jogler M."/>
            <person name="Boedeker C."/>
            <person name="Pinto D."/>
            <person name="Vollmers J."/>
            <person name="Rivas-Marin E."/>
            <person name="Kohn T."/>
            <person name="Peeters S.H."/>
            <person name="Heuer A."/>
            <person name="Rast P."/>
            <person name="Oberbeckmann S."/>
            <person name="Bunk B."/>
            <person name="Jeske O."/>
            <person name="Meyerdierks A."/>
            <person name="Storesund J.E."/>
            <person name="Kallscheuer N."/>
            <person name="Luecker S."/>
            <person name="Lage O.M."/>
            <person name="Pohl T."/>
            <person name="Merkel B.J."/>
            <person name="Hornburger P."/>
            <person name="Mueller R.-W."/>
            <person name="Bruemmer F."/>
            <person name="Labrenz M."/>
            <person name="Spormann A.M."/>
            <person name="Op Den Camp H."/>
            <person name="Overmann J."/>
            <person name="Amann R."/>
            <person name="Jetten M.S.M."/>
            <person name="Mascher T."/>
            <person name="Medema M.H."/>
            <person name="Devos D.P."/>
            <person name="Kaster A.-K."/>
            <person name="Ovreas L."/>
            <person name="Rohde M."/>
            <person name="Galperin M.Y."/>
            <person name="Jogler C."/>
        </authorList>
    </citation>
    <scope>NUCLEOTIDE SEQUENCE [LARGE SCALE GENOMIC DNA]</scope>
    <source>
        <strain evidence="1 2">Pla144</strain>
    </source>
</reference>
<evidence type="ECO:0000313" key="2">
    <source>
        <dbReference type="Proteomes" id="UP000318437"/>
    </source>
</evidence>